<dbReference type="PANTHER" id="PTHR11012:SF6">
    <property type="entry name" value="CHK DOMAIN OV1-RELATED"/>
    <property type="match status" value="1"/>
</dbReference>
<evidence type="ECO:0000313" key="2">
    <source>
        <dbReference type="Proteomes" id="UP000504634"/>
    </source>
</evidence>
<keyword evidence="2" id="KW-1185">Reference proteome</keyword>
<evidence type="ECO:0000313" key="3">
    <source>
        <dbReference type="RefSeq" id="XP_030384120.1"/>
    </source>
</evidence>
<dbReference type="GeneID" id="115631500"/>
<dbReference type="SMART" id="SM00587">
    <property type="entry name" value="CHK"/>
    <property type="match status" value="1"/>
</dbReference>
<evidence type="ECO:0000259" key="1">
    <source>
        <dbReference type="SMART" id="SM00587"/>
    </source>
</evidence>
<dbReference type="AlphaFoldDB" id="A0A6J2U807"/>
<dbReference type="OrthoDB" id="191037at2759"/>
<dbReference type="Pfam" id="PF02958">
    <property type="entry name" value="EcKL"/>
    <property type="match status" value="1"/>
</dbReference>
<dbReference type="InterPro" id="IPR004119">
    <property type="entry name" value="EcKL"/>
</dbReference>
<dbReference type="Proteomes" id="UP000504634">
    <property type="component" value="Unplaced"/>
</dbReference>
<dbReference type="Gene3D" id="3.90.1200.10">
    <property type="match status" value="1"/>
</dbReference>
<reference evidence="3" key="1">
    <citation type="submission" date="2025-08" db="UniProtKB">
        <authorList>
            <consortium name="RefSeq"/>
        </authorList>
    </citation>
    <scope>IDENTIFICATION</scope>
    <source>
        <strain evidence="3">11010-0011.00</strain>
        <tissue evidence="3">Whole body</tissue>
    </source>
</reference>
<dbReference type="SUPFAM" id="SSF56112">
    <property type="entry name" value="Protein kinase-like (PK-like)"/>
    <property type="match status" value="1"/>
</dbReference>
<organism evidence="2 3">
    <name type="scientific">Drosophila lebanonensis</name>
    <name type="common">Fruit fly</name>
    <name type="synonym">Scaptodrosophila lebanonensis</name>
    <dbReference type="NCBI Taxonomy" id="7225"/>
    <lineage>
        <taxon>Eukaryota</taxon>
        <taxon>Metazoa</taxon>
        <taxon>Ecdysozoa</taxon>
        <taxon>Arthropoda</taxon>
        <taxon>Hexapoda</taxon>
        <taxon>Insecta</taxon>
        <taxon>Pterygota</taxon>
        <taxon>Neoptera</taxon>
        <taxon>Endopterygota</taxon>
        <taxon>Diptera</taxon>
        <taxon>Brachycera</taxon>
        <taxon>Muscomorpha</taxon>
        <taxon>Ephydroidea</taxon>
        <taxon>Drosophilidae</taxon>
        <taxon>Scaptodrosophila</taxon>
    </lineage>
</organism>
<accession>A0A6J2U807</accession>
<protein>
    <submittedName>
        <fullName evidence="3">Uncharacterized protein LOC115631500</fullName>
    </submittedName>
</protein>
<dbReference type="PANTHER" id="PTHR11012">
    <property type="entry name" value="PROTEIN KINASE-LIKE DOMAIN-CONTAINING"/>
    <property type="match status" value="1"/>
</dbReference>
<dbReference type="InterPro" id="IPR015897">
    <property type="entry name" value="CHK_kinase-like"/>
</dbReference>
<sequence length="408" mass="47307">MADQDTKLPTWLRAEIFEDLLKQQVKGYTSTKALRASAGVPPGDNYATIMLRVELDVETEDKSNLIKAYMLKIPHQSERYREMMKKTNIFDIEQGMYTHVVPELEQLYKDVGLSVKFGASTYEIPAGEDYVLLEDLRPKGFKNANRLDGLDTVHTKCVLRKLAQWHAAAAVRVDAKGPYEEKYRKGFFNDDNREVLVDMNGNNMKSFLKHIKEYKGLESYVEDFQQISQKMVDVISKMSEPDPNEFNTLNHGDCWSNNIMFQYNESGDIQETYFVDLQIPKYGTVAQDLFYFLLTSTNLDIKLSKFEYFIQFYHAALIEHLKLLNYKRNLPTLKGIHQALVKYGSWGFFSVVNIMGVVLLDPNENASFDSFFEEGEENSFKKSVFTNQRYRRHMEAIVPWLQNRGALE</sequence>
<dbReference type="InterPro" id="IPR011009">
    <property type="entry name" value="Kinase-like_dom_sf"/>
</dbReference>
<proteinExistence type="predicted"/>
<dbReference type="RefSeq" id="XP_030384120.1">
    <property type="nucleotide sequence ID" value="XM_030528260.1"/>
</dbReference>
<feature type="domain" description="CHK kinase-like" evidence="1">
    <location>
        <begin position="131"/>
        <end position="323"/>
    </location>
</feature>
<name>A0A6J2U807_DROLE</name>
<gene>
    <name evidence="3" type="primary">LOC115631500</name>
</gene>